<name>A0A9P8N2Y7_9HYPO</name>
<protein>
    <submittedName>
        <fullName evidence="1">Uncharacterized protein</fullName>
    </submittedName>
</protein>
<accession>A0A9P8N2Y7</accession>
<dbReference type="EMBL" id="JAIZPD010000002">
    <property type="protein sequence ID" value="KAH0966703.1"/>
    <property type="molecule type" value="Genomic_DNA"/>
</dbReference>
<gene>
    <name evidence="1" type="ORF">HRG_02112</name>
</gene>
<dbReference type="RefSeq" id="XP_044724216.1">
    <property type="nucleotide sequence ID" value="XM_044860583.1"/>
</dbReference>
<sequence>MERARQQPDFSQVAHNFRDAAEHFERCENLPAVDGGARLLERMELMMERFTALEQTMNRRFDQVDRRMDGLDRKVIVSNRNAVVRARNGTVVRGDMDLVPLHSVLTGEVIDGFPRNVNQMERLHARDVDQLLLHVGESVVGSAAEKKKNLKFATGLVTREL</sequence>
<comment type="caution">
    <text evidence="1">The sequence shown here is derived from an EMBL/GenBank/DDBJ whole genome shotgun (WGS) entry which is preliminary data.</text>
</comment>
<keyword evidence="2" id="KW-1185">Reference proteome</keyword>
<dbReference type="GeneID" id="68351241"/>
<dbReference type="AlphaFoldDB" id="A0A9P8N2Y7"/>
<evidence type="ECO:0000313" key="1">
    <source>
        <dbReference type="EMBL" id="KAH0966703.1"/>
    </source>
</evidence>
<dbReference type="OrthoDB" id="3641511at2759"/>
<evidence type="ECO:0000313" key="2">
    <source>
        <dbReference type="Proteomes" id="UP000824596"/>
    </source>
</evidence>
<reference evidence="1" key="1">
    <citation type="submission" date="2021-09" db="EMBL/GenBank/DDBJ databases">
        <title>A high-quality genome of the endoparasitic fungus Hirsutella rhossiliensis with a comparison of Hirsutella genomes reveals transposable elements contributing to genome size variation.</title>
        <authorList>
            <person name="Lin R."/>
            <person name="Jiao Y."/>
            <person name="Sun X."/>
            <person name="Ling J."/>
            <person name="Xie B."/>
            <person name="Cheng X."/>
        </authorList>
    </citation>
    <scope>NUCLEOTIDE SEQUENCE</scope>
    <source>
        <strain evidence="1">HR02</strain>
    </source>
</reference>
<dbReference type="Proteomes" id="UP000824596">
    <property type="component" value="Unassembled WGS sequence"/>
</dbReference>
<organism evidence="1 2">
    <name type="scientific">Hirsutella rhossiliensis</name>
    <dbReference type="NCBI Taxonomy" id="111463"/>
    <lineage>
        <taxon>Eukaryota</taxon>
        <taxon>Fungi</taxon>
        <taxon>Dikarya</taxon>
        <taxon>Ascomycota</taxon>
        <taxon>Pezizomycotina</taxon>
        <taxon>Sordariomycetes</taxon>
        <taxon>Hypocreomycetidae</taxon>
        <taxon>Hypocreales</taxon>
        <taxon>Ophiocordycipitaceae</taxon>
        <taxon>Hirsutella</taxon>
    </lineage>
</organism>
<proteinExistence type="predicted"/>